<evidence type="ECO:0000256" key="1">
    <source>
        <dbReference type="SAM" id="Phobius"/>
    </source>
</evidence>
<evidence type="ECO:0000313" key="3">
    <source>
        <dbReference type="Proteomes" id="UP000289257"/>
    </source>
</evidence>
<accession>A0A4Q0AIP5</accession>
<evidence type="ECO:0000313" key="2">
    <source>
        <dbReference type="EMBL" id="RWZ78879.1"/>
    </source>
</evidence>
<keyword evidence="1" id="KW-1133">Transmembrane helix</keyword>
<feature type="transmembrane region" description="Helical" evidence="1">
    <location>
        <begin position="18"/>
        <end position="41"/>
    </location>
</feature>
<dbReference type="AlphaFoldDB" id="A0A4Q0AIP5"/>
<name>A0A4Q0AIP5_9BACT</name>
<comment type="caution">
    <text evidence="2">The sequence shown here is derived from an EMBL/GenBank/DDBJ whole genome shotgun (WGS) entry which is preliminary data.</text>
</comment>
<proteinExistence type="predicted"/>
<dbReference type="Proteomes" id="UP000289257">
    <property type="component" value="Unassembled WGS sequence"/>
</dbReference>
<feature type="transmembrane region" description="Helical" evidence="1">
    <location>
        <begin position="140"/>
        <end position="158"/>
    </location>
</feature>
<keyword evidence="3" id="KW-1185">Reference proteome</keyword>
<keyword evidence="1" id="KW-0812">Transmembrane</keyword>
<keyword evidence="1" id="KW-0472">Membrane</keyword>
<organism evidence="2 3">
    <name type="scientific">Candidatus Microsaccharimonas sossegonensis</name>
    <dbReference type="NCBI Taxonomy" id="2506948"/>
    <lineage>
        <taxon>Bacteria</taxon>
        <taxon>Candidatus Saccharimonadota</taxon>
        <taxon>Candidatus Saccharimonadia</taxon>
        <taxon>Candidatus Saccharimonadales</taxon>
        <taxon>Candidatus Saccharimonadaceae</taxon>
        <taxon>Candidatus Microsaccharimonas</taxon>
    </lineage>
</organism>
<sequence length="160" mass="17294">MAQVIITDQQAISESWTMWIRTVLLGVVTGSIFWLLSMILTRYIVDPLACGRLFNAAICYDSAPFSGNIAAILAALGGLVSMVLIGAVRPIVIASAAAAVLWNLGTWIDGLFWLEAALWSITLYAGAYALFAWITRHANLLMTGLLSVLVVVIIRISLIL</sequence>
<reference evidence="2" key="1">
    <citation type="submission" date="2019-01" db="EMBL/GenBank/DDBJ databases">
        <title>Genomic signatures and co-occurrence patterns of the ultra-small Saccharimodia (Patescibacteria phylum) suggest a symbiotic lifestyle.</title>
        <authorList>
            <person name="Lemos L."/>
            <person name="Medeiros J."/>
            <person name="Andreote F."/>
            <person name="Fernandes G."/>
            <person name="Varani A."/>
            <person name="Oliveira G."/>
            <person name="Pylro V."/>
        </authorList>
    </citation>
    <scope>NUCLEOTIDE SEQUENCE [LARGE SCALE GENOMIC DNA]</scope>
    <source>
        <strain evidence="2">AMD02</strain>
    </source>
</reference>
<dbReference type="EMBL" id="SCKX01000001">
    <property type="protein sequence ID" value="RWZ78879.1"/>
    <property type="molecule type" value="Genomic_DNA"/>
</dbReference>
<protein>
    <submittedName>
        <fullName evidence="2">Uncharacterized protein</fullName>
    </submittedName>
</protein>
<feature type="transmembrane region" description="Helical" evidence="1">
    <location>
        <begin position="111"/>
        <end position="134"/>
    </location>
</feature>
<gene>
    <name evidence="2" type="ORF">EOT05_03990</name>
</gene>
<feature type="transmembrane region" description="Helical" evidence="1">
    <location>
        <begin position="53"/>
        <end position="76"/>
    </location>
</feature>